<evidence type="ECO:0000256" key="9">
    <source>
        <dbReference type="SAM" id="MobiDB-lite"/>
    </source>
</evidence>
<accession>A0A0K9PX39</accession>
<dbReference type="Proteomes" id="UP000036987">
    <property type="component" value="Unassembled WGS sequence"/>
</dbReference>
<dbReference type="GO" id="GO:0032050">
    <property type="term" value="F:clathrin heavy chain binding"/>
    <property type="evidence" value="ECO:0000318"/>
    <property type="project" value="GO_Central"/>
</dbReference>
<proteinExistence type="inferred from homology"/>
<evidence type="ECO:0000256" key="5">
    <source>
        <dbReference type="ARBA" id="ARBA00023176"/>
    </source>
</evidence>
<dbReference type="GO" id="GO:0030130">
    <property type="term" value="C:clathrin coat of trans-Golgi network vesicle"/>
    <property type="evidence" value="ECO:0007669"/>
    <property type="project" value="InterPro"/>
</dbReference>
<keyword evidence="5 7" id="KW-0168">Coated pit</keyword>
<dbReference type="InterPro" id="IPR000996">
    <property type="entry name" value="Clathrin_L-chain"/>
</dbReference>
<gene>
    <name evidence="10" type="ORF">ZOSMA_15G01560</name>
</gene>
<comment type="similarity">
    <text evidence="3 7">Belongs to the clathrin light chain family.</text>
</comment>
<dbReference type="GO" id="GO:0030132">
    <property type="term" value="C:clathrin coat of coated pit"/>
    <property type="evidence" value="ECO:0007669"/>
    <property type="project" value="InterPro"/>
</dbReference>
<evidence type="ECO:0000256" key="8">
    <source>
        <dbReference type="SAM" id="Coils"/>
    </source>
</evidence>
<dbReference type="OrthoDB" id="782264at2759"/>
<dbReference type="PANTHER" id="PTHR10639">
    <property type="entry name" value="CLATHRIN LIGHT CHAIN"/>
    <property type="match status" value="1"/>
</dbReference>
<feature type="region of interest" description="Disordered" evidence="9">
    <location>
        <begin position="232"/>
        <end position="370"/>
    </location>
</feature>
<name>A0A0K9PX39_ZOSMR</name>
<keyword evidence="6 7" id="KW-0968">Cytoplasmic vesicle</keyword>
<feature type="compositionally biased region" description="Basic and acidic residues" evidence="9">
    <location>
        <begin position="234"/>
        <end position="249"/>
    </location>
</feature>
<keyword evidence="4 7" id="KW-0472">Membrane</keyword>
<sequence>MSSTFDSFSTGVDEAAVASAASMGSRPFDEDGYVAYESYAFPSNEDDSGIHKDDIGEEGFTMVEEVDDEIHVHRPGSGGDGGVPLSVEGYGFMSSDPISEFGSGAPPQGTFMAPEANGNVEGDDGGFFSSEGPVLPPPNEMQEEGSALREWRRQNAILLEEKEKQEKEMRNQIIIEAEEYKKAFYEKKKTNCERSQENNREREKLYLVNQEKFHANADKHYWKAIAELIPHEIPGLEKKRGKKDQDKKPSVVSVQGPKPGKPTDLSRMRQILVKLKQTPPPHMNPPPPPPAKKDGAAAATKDGVVADVATKDGGAAFKNGASSKDGSIVTKDGKPTSPSKEASAAESGSVATKKSDGLLDSDKPDPASSA</sequence>
<reference evidence="11" key="1">
    <citation type="journal article" date="2016" name="Nature">
        <title>The genome of the seagrass Zostera marina reveals angiosperm adaptation to the sea.</title>
        <authorList>
            <person name="Olsen J.L."/>
            <person name="Rouze P."/>
            <person name="Verhelst B."/>
            <person name="Lin Y.-C."/>
            <person name="Bayer T."/>
            <person name="Collen J."/>
            <person name="Dattolo E."/>
            <person name="De Paoli E."/>
            <person name="Dittami S."/>
            <person name="Maumus F."/>
            <person name="Michel G."/>
            <person name="Kersting A."/>
            <person name="Lauritano C."/>
            <person name="Lohaus R."/>
            <person name="Toepel M."/>
            <person name="Tonon T."/>
            <person name="Vanneste K."/>
            <person name="Amirebrahimi M."/>
            <person name="Brakel J."/>
            <person name="Bostroem C."/>
            <person name="Chovatia M."/>
            <person name="Grimwood J."/>
            <person name="Jenkins J.W."/>
            <person name="Jueterbock A."/>
            <person name="Mraz A."/>
            <person name="Stam W.T."/>
            <person name="Tice H."/>
            <person name="Bornberg-Bauer E."/>
            <person name="Green P.J."/>
            <person name="Pearson G.A."/>
            <person name="Procaccini G."/>
            <person name="Duarte C.M."/>
            <person name="Schmutz J."/>
            <person name="Reusch T.B.H."/>
            <person name="Van de Peer Y."/>
        </authorList>
    </citation>
    <scope>NUCLEOTIDE SEQUENCE [LARGE SCALE GENOMIC DNA]</scope>
    <source>
        <strain evidence="11">cv. Finnish</strain>
    </source>
</reference>
<keyword evidence="8" id="KW-0175">Coiled coil</keyword>
<dbReference type="STRING" id="29655.A0A0K9PX39"/>
<dbReference type="GO" id="GO:0006886">
    <property type="term" value="P:intracellular protein transport"/>
    <property type="evidence" value="ECO:0007669"/>
    <property type="project" value="InterPro"/>
</dbReference>
<evidence type="ECO:0000313" key="10">
    <source>
        <dbReference type="EMBL" id="KMZ72817.1"/>
    </source>
</evidence>
<comment type="function">
    <text evidence="1 7">Clathrin is the major protein of the polyhedral coat of coated pits and vesicles.</text>
</comment>
<evidence type="ECO:0000256" key="4">
    <source>
        <dbReference type="ARBA" id="ARBA00023136"/>
    </source>
</evidence>
<feature type="compositionally biased region" description="Basic and acidic residues" evidence="9">
    <location>
        <begin position="353"/>
        <end position="370"/>
    </location>
</feature>
<evidence type="ECO:0000256" key="2">
    <source>
        <dbReference type="ARBA" id="ARBA00004180"/>
    </source>
</evidence>
<evidence type="ECO:0000313" key="11">
    <source>
        <dbReference type="Proteomes" id="UP000036987"/>
    </source>
</evidence>
<evidence type="ECO:0000256" key="7">
    <source>
        <dbReference type="RuleBase" id="RU363137"/>
    </source>
</evidence>
<comment type="subcellular location">
    <subcellularLocation>
        <location evidence="2 7">Cytoplasmic vesicle membrane</location>
        <topology evidence="2 7">Peripheral membrane protein</topology>
        <orientation evidence="2 7">Cytoplasmic side</orientation>
    </subcellularLocation>
    <subcellularLocation>
        <location evidence="7">Membrane</location>
        <location evidence="7">Coated pit</location>
        <topology evidence="7">Peripheral membrane protein</topology>
        <orientation evidence="7">Cytoplasmic side</orientation>
    </subcellularLocation>
    <text evidence="7">Cytoplasmic face of coated pits and vesicles.</text>
</comment>
<protein>
    <recommendedName>
        <fullName evidence="7">Clathrin light chain</fullName>
    </recommendedName>
</protein>
<organism evidence="10 11">
    <name type="scientific">Zostera marina</name>
    <name type="common">Eelgrass</name>
    <dbReference type="NCBI Taxonomy" id="29655"/>
    <lineage>
        <taxon>Eukaryota</taxon>
        <taxon>Viridiplantae</taxon>
        <taxon>Streptophyta</taxon>
        <taxon>Embryophyta</taxon>
        <taxon>Tracheophyta</taxon>
        <taxon>Spermatophyta</taxon>
        <taxon>Magnoliopsida</taxon>
        <taxon>Liliopsida</taxon>
        <taxon>Zosteraceae</taxon>
        <taxon>Zostera</taxon>
    </lineage>
</organism>
<keyword evidence="11" id="KW-1185">Reference proteome</keyword>
<dbReference type="PANTHER" id="PTHR10639:SF7">
    <property type="entry name" value="CLATHRIN LIGHT CHAIN"/>
    <property type="match status" value="1"/>
</dbReference>
<dbReference type="GO" id="GO:0005886">
    <property type="term" value="C:plasma membrane"/>
    <property type="evidence" value="ECO:0000318"/>
    <property type="project" value="GO_Central"/>
</dbReference>
<dbReference type="Pfam" id="PF01086">
    <property type="entry name" value="Clathrin_lg_ch"/>
    <property type="match status" value="1"/>
</dbReference>
<feature type="coiled-coil region" evidence="8">
    <location>
        <begin position="148"/>
        <end position="179"/>
    </location>
</feature>
<feature type="compositionally biased region" description="Low complexity" evidence="9">
    <location>
        <begin position="296"/>
        <end position="308"/>
    </location>
</feature>
<dbReference type="EMBL" id="LFYR01000620">
    <property type="protein sequence ID" value="KMZ72817.1"/>
    <property type="molecule type" value="Genomic_DNA"/>
</dbReference>
<dbReference type="AlphaFoldDB" id="A0A0K9PX39"/>
<dbReference type="GO" id="GO:0030125">
    <property type="term" value="C:clathrin vesicle coat"/>
    <property type="evidence" value="ECO:0000318"/>
    <property type="project" value="GO_Central"/>
</dbReference>
<comment type="caution">
    <text evidence="10">The sequence shown here is derived from an EMBL/GenBank/DDBJ whole genome shotgun (WGS) entry which is preliminary data.</text>
</comment>
<evidence type="ECO:0000256" key="6">
    <source>
        <dbReference type="ARBA" id="ARBA00023329"/>
    </source>
</evidence>
<dbReference type="GO" id="GO:0005198">
    <property type="term" value="F:structural molecule activity"/>
    <property type="evidence" value="ECO:0007669"/>
    <property type="project" value="InterPro"/>
</dbReference>
<dbReference type="GO" id="GO:0072583">
    <property type="term" value="P:clathrin-dependent endocytosis"/>
    <property type="evidence" value="ECO:0000318"/>
    <property type="project" value="GO_Central"/>
</dbReference>
<feature type="compositionally biased region" description="Pro residues" evidence="9">
    <location>
        <begin position="278"/>
        <end position="290"/>
    </location>
</feature>
<dbReference type="OMA" id="CERSQEN"/>
<evidence type="ECO:0000256" key="1">
    <source>
        <dbReference type="ARBA" id="ARBA00003913"/>
    </source>
</evidence>
<evidence type="ECO:0000256" key="3">
    <source>
        <dbReference type="ARBA" id="ARBA00005263"/>
    </source>
</evidence>